<dbReference type="InterPro" id="IPR050320">
    <property type="entry name" value="N5-glutamine_MTase"/>
</dbReference>
<gene>
    <name evidence="4" type="ORF">A3K87_21380</name>
</gene>
<keyword evidence="1 4" id="KW-0489">Methyltransferase</keyword>
<sequence length="316" mass="33269">MLNAAGVLRQVAATGYRFTTVTPLTHQRVLARRGREPGSTLRDVFGWNLPFEAGALPPALLAGMEQAGIVRRDGSLLRSTVRIASLGDDLFFHSAYPTVEENAVFFGPDTSRFARFIGHALQALKPRGAVPLRVLDIGCGSGAGGIVAARVLAEAGAAATVVMNDINPLALQYTAVNAEVAGIPVALAQGDALSAVQGAFDLIISNPPYLDDAAQRAYRHGGARLGRALGVRIAAESLKRLAPGGRLLLYTGVAMVDGEDPFLSELQPLLAASGVEWSYAEIDPDVFGEELERPVYAHIDRIAAVGLVARRPVGDG</sequence>
<dbReference type="InterPro" id="IPR002052">
    <property type="entry name" value="DNA_methylase_N6_adenine_CS"/>
</dbReference>
<comment type="caution">
    <text evidence="4">The sequence shown here is derived from an EMBL/GenBank/DDBJ whole genome shotgun (WGS) entry which is preliminary data.</text>
</comment>
<dbReference type="GO" id="GO:0003676">
    <property type="term" value="F:nucleic acid binding"/>
    <property type="evidence" value="ECO:0007669"/>
    <property type="project" value="InterPro"/>
</dbReference>
<dbReference type="SUPFAM" id="SSF53335">
    <property type="entry name" value="S-adenosyl-L-methionine-dependent methyltransferases"/>
    <property type="match status" value="1"/>
</dbReference>
<feature type="domain" description="Methyltransferase small" evidence="3">
    <location>
        <begin position="132"/>
        <end position="249"/>
    </location>
</feature>
<dbReference type="Gene3D" id="3.40.50.150">
    <property type="entry name" value="Vaccinia Virus protein VP39"/>
    <property type="match status" value="1"/>
</dbReference>
<dbReference type="GO" id="GO:0032259">
    <property type="term" value="P:methylation"/>
    <property type="evidence" value="ECO:0007669"/>
    <property type="project" value="UniProtKB-KW"/>
</dbReference>
<dbReference type="PANTHER" id="PTHR18895:SF74">
    <property type="entry name" value="MTRF1L RELEASE FACTOR GLUTAMINE METHYLTRANSFERASE"/>
    <property type="match status" value="1"/>
</dbReference>
<dbReference type="RefSeq" id="WP_081269298.1">
    <property type="nucleotide sequence ID" value="NZ_LVHG01000056.1"/>
</dbReference>
<dbReference type="InterPro" id="IPR029063">
    <property type="entry name" value="SAM-dependent_MTases_sf"/>
</dbReference>
<reference evidence="4 5" key="1">
    <citation type="submission" date="2016-03" db="EMBL/GenBank/DDBJ databases">
        <title>Genome sequence of Variovorax paradoxus KB5.</title>
        <authorList>
            <person name="Jeong H."/>
            <person name="Hong C.E."/>
            <person name="Jo S.H."/>
            <person name="Park J.M."/>
        </authorList>
    </citation>
    <scope>NUCLEOTIDE SEQUENCE [LARGE SCALE GENOMIC DNA]</scope>
    <source>
        <strain evidence="4 5">KB5</strain>
    </source>
</reference>
<dbReference type="CDD" id="cd02440">
    <property type="entry name" value="AdoMet_MTases"/>
    <property type="match status" value="1"/>
</dbReference>
<accession>A0AA91IAJ9</accession>
<dbReference type="EMBL" id="LVHG01000056">
    <property type="protein sequence ID" value="OAK61475.1"/>
    <property type="molecule type" value="Genomic_DNA"/>
</dbReference>
<dbReference type="PROSITE" id="PS00092">
    <property type="entry name" value="N6_MTASE"/>
    <property type="match status" value="1"/>
</dbReference>
<proteinExistence type="predicted"/>
<evidence type="ECO:0000313" key="4">
    <source>
        <dbReference type="EMBL" id="OAK61475.1"/>
    </source>
</evidence>
<dbReference type="Proteomes" id="UP000077852">
    <property type="component" value="Unassembled WGS sequence"/>
</dbReference>
<dbReference type="Pfam" id="PF05175">
    <property type="entry name" value="MTS"/>
    <property type="match status" value="1"/>
</dbReference>
<evidence type="ECO:0000259" key="3">
    <source>
        <dbReference type="Pfam" id="PF05175"/>
    </source>
</evidence>
<name>A0AA91IAJ9_VARPD</name>
<keyword evidence="2" id="KW-0949">S-adenosyl-L-methionine</keyword>
<evidence type="ECO:0000313" key="5">
    <source>
        <dbReference type="Proteomes" id="UP000077852"/>
    </source>
</evidence>
<keyword evidence="1 4" id="KW-0808">Transferase</keyword>
<protein>
    <submittedName>
        <fullName evidence="4">SAM-dependent methyltransferase</fullName>
    </submittedName>
</protein>
<dbReference type="AlphaFoldDB" id="A0AA91IAJ9"/>
<dbReference type="InterPro" id="IPR007848">
    <property type="entry name" value="Small_mtfrase_dom"/>
</dbReference>
<dbReference type="PANTHER" id="PTHR18895">
    <property type="entry name" value="HEMK METHYLTRANSFERASE"/>
    <property type="match status" value="1"/>
</dbReference>
<organism evidence="4 5">
    <name type="scientific">Variovorax paradoxus</name>
    <dbReference type="NCBI Taxonomy" id="34073"/>
    <lineage>
        <taxon>Bacteria</taxon>
        <taxon>Pseudomonadati</taxon>
        <taxon>Pseudomonadota</taxon>
        <taxon>Betaproteobacteria</taxon>
        <taxon>Burkholderiales</taxon>
        <taxon>Comamonadaceae</taxon>
        <taxon>Variovorax</taxon>
    </lineage>
</organism>
<dbReference type="GO" id="GO:0036009">
    <property type="term" value="F:protein-glutamine N-methyltransferase activity"/>
    <property type="evidence" value="ECO:0007669"/>
    <property type="project" value="TreeGrafter"/>
</dbReference>
<evidence type="ECO:0000256" key="1">
    <source>
        <dbReference type="ARBA" id="ARBA00022603"/>
    </source>
</evidence>
<evidence type="ECO:0000256" key="2">
    <source>
        <dbReference type="ARBA" id="ARBA00022691"/>
    </source>
</evidence>